<accession>A0AAD4ZN61</accession>
<evidence type="ECO:0000313" key="2">
    <source>
        <dbReference type="Proteomes" id="UP001054821"/>
    </source>
</evidence>
<organism evidence="1 2">
    <name type="scientific">Prunus dulcis</name>
    <name type="common">Almond</name>
    <name type="synonym">Amygdalus dulcis</name>
    <dbReference type="NCBI Taxonomy" id="3755"/>
    <lineage>
        <taxon>Eukaryota</taxon>
        <taxon>Viridiplantae</taxon>
        <taxon>Streptophyta</taxon>
        <taxon>Embryophyta</taxon>
        <taxon>Tracheophyta</taxon>
        <taxon>Spermatophyta</taxon>
        <taxon>Magnoliopsida</taxon>
        <taxon>eudicotyledons</taxon>
        <taxon>Gunneridae</taxon>
        <taxon>Pentapetalae</taxon>
        <taxon>rosids</taxon>
        <taxon>fabids</taxon>
        <taxon>Rosales</taxon>
        <taxon>Rosaceae</taxon>
        <taxon>Amygdaloideae</taxon>
        <taxon>Amygdaleae</taxon>
        <taxon>Prunus</taxon>
    </lineage>
</organism>
<keyword evidence="2" id="KW-1185">Reference proteome</keyword>
<name>A0AAD4ZN61_PRUDU</name>
<dbReference type="Proteomes" id="UP001054821">
    <property type="component" value="Chromosome 1"/>
</dbReference>
<sequence length="124" mass="13928">MESLMMASYIRPLRKINQSIPRGSLVISSTFGKNDGPSKCVVVHKEASLPETTSPPLKIKVKGRKAKKNNAGLTVQNKNDMLKVSLRRPHPEAMFREDEVNIRLLRISVFKRPGGRQPPHISVF</sequence>
<proteinExistence type="predicted"/>
<dbReference type="AlphaFoldDB" id="A0AAD4ZN61"/>
<reference evidence="1 2" key="1">
    <citation type="journal article" date="2022" name="G3 (Bethesda)">
        <title>Whole-genome sequence and methylome profiling of the almond [Prunus dulcis (Mill.) D.A. Webb] cultivar 'Nonpareil'.</title>
        <authorList>
            <person name="D'Amico-Willman K.M."/>
            <person name="Ouma W.Z."/>
            <person name="Meulia T."/>
            <person name="Sideli G.M."/>
            <person name="Gradziel T.M."/>
            <person name="Fresnedo-Ramirez J."/>
        </authorList>
    </citation>
    <scope>NUCLEOTIDE SEQUENCE [LARGE SCALE GENOMIC DNA]</scope>
    <source>
        <strain evidence="1">Clone GOH B32 T37-40</strain>
    </source>
</reference>
<protein>
    <submittedName>
        <fullName evidence="1">Uncharacterized protein</fullName>
    </submittedName>
</protein>
<comment type="caution">
    <text evidence="1">The sequence shown here is derived from an EMBL/GenBank/DDBJ whole genome shotgun (WGS) entry which is preliminary data.</text>
</comment>
<evidence type="ECO:0000313" key="1">
    <source>
        <dbReference type="EMBL" id="KAI5351086.1"/>
    </source>
</evidence>
<dbReference type="EMBL" id="JAJFAZ020000001">
    <property type="protein sequence ID" value="KAI5351086.1"/>
    <property type="molecule type" value="Genomic_DNA"/>
</dbReference>
<gene>
    <name evidence="1" type="ORF">L3X38_003977</name>
</gene>